<name>A0A976N213_9VIRU</name>
<sequence length="393" mass="42530">MVLTALGAGLLDSGTSLLGGAMDFLGDRYAMKKQMQMFYDDLNWQKKSFYESQDFTREQMDWQEKMSDPSYQASRLRAAGFNPYVQMAGGASSSPTPNAGPSGSGSVGIPSLPDFNQGSYISGLSDKIVGSVSALSQNRVNDAQAKAILDDNQRSASLFPASKESAELSNRSARVQVEVAEATQQTQVALAKSTLLNMNLQNANLFTDALIKNKQLEWLDSEKMAAINLQVQQFLTEKEETRKRMIEANVSQKVLDNWERDFDARISMMTSATCLNYAQASLANSQSDLNSVELEINQSIAPGIILANKAANRLSQFKSDTEYNFLSSKSDVKGLNKYYRGLGFDYSKSRDESRKAHNDANPWLGLVSGGLGGAAAGGAAGAASGLIKAAIPK</sequence>
<feature type="region of interest" description="Disordered" evidence="1">
    <location>
        <begin position="87"/>
        <end position="109"/>
    </location>
</feature>
<protein>
    <submittedName>
        <fullName evidence="2">DNA pilot protein</fullName>
    </submittedName>
</protein>
<evidence type="ECO:0000313" key="2">
    <source>
        <dbReference type="EMBL" id="UPW41421.1"/>
    </source>
</evidence>
<accession>A0A976N213</accession>
<organism evidence="2">
    <name type="scientific">Dipodfec virus UA06Rod_3</name>
    <dbReference type="NCBI Taxonomy" id="2929323"/>
    <lineage>
        <taxon>Viruses</taxon>
        <taxon>Monodnaviria</taxon>
        <taxon>Sangervirae</taxon>
        <taxon>Phixviricota</taxon>
        <taxon>Malgrandaviricetes</taxon>
        <taxon>Petitvirales</taxon>
        <taxon>Microviridae</taxon>
    </lineage>
</organism>
<dbReference type="EMBL" id="OM869594">
    <property type="protein sequence ID" value="UPW41421.1"/>
    <property type="molecule type" value="Genomic_DNA"/>
</dbReference>
<proteinExistence type="predicted"/>
<reference evidence="2" key="1">
    <citation type="submission" date="2022-02" db="EMBL/GenBank/DDBJ databases">
        <title>Towards deciphering the DNA virus diversity associated with rodent species in the families Cricetidae and Heteromyidae.</title>
        <authorList>
            <person name="Lund M."/>
            <person name="Larsen B.B."/>
            <person name="Gryseels S."/>
            <person name="Kraberger S."/>
            <person name="Rowsey D.M."/>
            <person name="Steger L."/>
            <person name="Yule K.M."/>
            <person name="Upham N.S."/>
            <person name="Worobey M."/>
            <person name="Van Doorslaer K."/>
            <person name="Varsani A."/>
        </authorList>
    </citation>
    <scope>NUCLEOTIDE SEQUENCE</scope>
    <source>
        <strain evidence="2">UA06Rod_3</strain>
    </source>
</reference>
<evidence type="ECO:0000256" key="1">
    <source>
        <dbReference type="SAM" id="MobiDB-lite"/>
    </source>
</evidence>